<evidence type="ECO:0000256" key="1">
    <source>
        <dbReference type="SAM" id="MobiDB-lite"/>
    </source>
</evidence>
<reference evidence="2" key="1">
    <citation type="submission" date="2019-05" db="EMBL/GenBank/DDBJ databases">
        <title>The de novo reference genome and transcriptome assemblies of the wild tomato species Solanum chilense.</title>
        <authorList>
            <person name="Stam R."/>
            <person name="Nosenko T."/>
            <person name="Hoerger A.C."/>
            <person name="Stephan W."/>
            <person name="Seidel M.A."/>
            <person name="Kuhn J.M.M."/>
            <person name="Haberer G."/>
            <person name="Tellier A."/>
        </authorList>
    </citation>
    <scope>NUCLEOTIDE SEQUENCE</scope>
    <source>
        <tissue evidence="2">Mature leaves</tissue>
    </source>
</reference>
<evidence type="ECO:0000313" key="2">
    <source>
        <dbReference type="EMBL" id="TMW84949.1"/>
    </source>
</evidence>
<comment type="caution">
    <text evidence="2">The sequence shown here is derived from an EMBL/GenBank/DDBJ whole genome shotgun (WGS) entry which is preliminary data.</text>
</comment>
<name>A0A6N2ATA0_SOLCI</name>
<protein>
    <submittedName>
        <fullName evidence="2">Uncharacterized protein</fullName>
    </submittedName>
</protein>
<feature type="compositionally biased region" description="Basic and acidic residues" evidence="1">
    <location>
        <begin position="86"/>
        <end position="102"/>
    </location>
</feature>
<organism evidence="2">
    <name type="scientific">Solanum chilense</name>
    <name type="common">Tomato</name>
    <name type="synonym">Lycopersicon chilense</name>
    <dbReference type="NCBI Taxonomy" id="4083"/>
    <lineage>
        <taxon>Eukaryota</taxon>
        <taxon>Viridiplantae</taxon>
        <taxon>Streptophyta</taxon>
        <taxon>Embryophyta</taxon>
        <taxon>Tracheophyta</taxon>
        <taxon>Spermatophyta</taxon>
        <taxon>Magnoliopsida</taxon>
        <taxon>eudicotyledons</taxon>
        <taxon>Gunneridae</taxon>
        <taxon>Pentapetalae</taxon>
        <taxon>asterids</taxon>
        <taxon>lamiids</taxon>
        <taxon>Solanales</taxon>
        <taxon>Solanaceae</taxon>
        <taxon>Solanoideae</taxon>
        <taxon>Solaneae</taxon>
        <taxon>Solanum</taxon>
        <taxon>Solanum subgen. Lycopersicon</taxon>
    </lineage>
</organism>
<proteinExistence type="predicted"/>
<dbReference type="AlphaFoldDB" id="A0A6N2ATA0"/>
<dbReference type="EMBL" id="RXGB01008072">
    <property type="protein sequence ID" value="TMW84949.1"/>
    <property type="molecule type" value="Genomic_DNA"/>
</dbReference>
<accession>A0A6N2ATA0</accession>
<sequence>MANQGLTTNPVGFDTFNAGTVMRCSLQAKGMVGTNVHAPNPDPFLIEANCFIHFVEHMRINMDMNVEVATTDDISVPPSSLSSTSDTKDLMSEKDTKDQKVE</sequence>
<gene>
    <name evidence="2" type="ORF">EJD97_024082</name>
</gene>
<feature type="compositionally biased region" description="Low complexity" evidence="1">
    <location>
        <begin position="72"/>
        <end position="85"/>
    </location>
</feature>
<feature type="region of interest" description="Disordered" evidence="1">
    <location>
        <begin position="72"/>
        <end position="102"/>
    </location>
</feature>